<dbReference type="PANTHER" id="PTHR30143">
    <property type="entry name" value="ACID HYDRATASE"/>
    <property type="match status" value="1"/>
</dbReference>
<organism evidence="1 2">
    <name type="scientific">Aphanothece sacrum FPU1</name>
    <dbReference type="NCBI Taxonomy" id="1920663"/>
    <lineage>
        <taxon>Bacteria</taxon>
        <taxon>Bacillati</taxon>
        <taxon>Cyanobacteriota</taxon>
        <taxon>Cyanophyceae</taxon>
        <taxon>Oscillatoriophycideae</taxon>
        <taxon>Chroococcales</taxon>
        <taxon>Aphanothecaceae</taxon>
        <taxon>Aphanothece</taxon>
    </lineage>
</organism>
<dbReference type="OrthoDB" id="9792137at2"/>
<dbReference type="RefSeq" id="WP_125061191.1">
    <property type="nucleotide sequence ID" value="NZ_BDQK01000017.1"/>
</dbReference>
<dbReference type="GO" id="GO:0005737">
    <property type="term" value="C:cytoplasm"/>
    <property type="evidence" value="ECO:0007669"/>
    <property type="project" value="TreeGrafter"/>
</dbReference>
<protein>
    <submittedName>
        <fullName evidence="1">2-oxo-hepta-3-ene-1,7-dioic acid hydratase</fullName>
    </submittedName>
</protein>
<comment type="caution">
    <text evidence="1">The sequence shown here is derived from an EMBL/GenBank/DDBJ whole genome shotgun (WGS) entry which is preliminary data.</text>
</comment>
<dbReference type="GO" id="GO:0008684">
    <property type="term" value="F:2-oxopent-4-enoate hydratase activity"/>
    <property type="evidence" value="ECO:0007669"/>
    <property type="project" value="TreeGrafter"/>
</dbReference>
<dbReference type="Proteomes" id="UP000287247">
    <property type="component" value="Unassembled WGS sequence"/>
</dbReference>
<dbReference type="PANTHER" id="PTHR30143:SF0">
    <property type="entry name" value="2-KETO-4-PENTENOATE HYDRATASE"/>
    <property type="match status" value="1"/>
</dbReference>
<dbReference type="AlphaFoldDB" id="A0A401INQ8"/>
<evidence type="ECO:0000313" key="1">
    <source>
        <dbReference type="EMBL" id="GBF82910.1"/>
    </source>
</evidence>
<dbReference type="SUPFAM" id="SSF56529">
    <property type="entry name" value="FAH"/>
    <property type="match status" value="1"/>
</dbReference>
<reference evidence="2" key="1">
    <citation type="submission" date="2017-05" db="EMBL/GenBank/DDBJ databases">
        <title>Physiological properties and genetic analysis related to exopolysaccharide production of fresh-water unicellular cyanobacterium Aphanothece sacrum, Suizenji Nori, that has been cultured as a food source in Japan.</title>
        <authorList>
            <person name="Kanesaki Y."/>
            <person name="Yoshikawa S."/>
            <person name="Ohki K."/>
        </authorList>
    </citation>
    <scope>NUCLEOTIDE SEQUENCE [LARGE SCALE GENOMIC DNA]</scope>
    <source>
        <strain evidence="2">FPU1</strain>
    </source>
</reference>
<accession>A0A401INQ8</accession>
<sequence>MNKIKFLSVFFLLLLNPIFTPEQTKEVKKTESFFLTRYKYNNRIGLKNKGLSFNGDSSLPTLTNPETESLAQTLFEHYLKKQPVLTFPNDLSLKQAETIQKKLVKLLIPSQGQLIGYKAGLTNQKIQEKFKVSQPVLGRILKQMILPSGVTLPPNFAAIPRLEGDLIVRVKSEGINQAKTPQEILKNLDAIIPFLELPDLVYTKDLELNGAMLVAVNVGARLGIVGTPILLQSTEKWQNKLNNIQVIIVDQSGQELAQGHSKNLLGDPLKVVLWIKDKLHSQGKSLKKGDLLSLGSITPVIPIKPGTTIYGQYLGLNPDKKIEISVNFKN</sequence>
<dbReference type="EMBL" id="BDQK01000017">
    <property type="protein sequence ID" value="GBF82910.1"/>
    <property type="molecule type" value="Genomic_DNA"/>
</dbReference>
<proteinExistence type="predicted"/>
<dbReference type="InterPro" id="IPR050772">
    <property type="entry name" value="Hydratase-Decarb/MhpD_sf"/>
</dbReference>
<keyword evidence="2" id="KW-1185">Reference proteome</keyword>
<dbReference type="InterPro" id="IPR036663">
    <property type="entry name" value="Fumarylacetoacetase_C_sf"/>
</dbReference>
<dbReference type="Gene3D" id="3.90.850.10">
    <property type="entry name" value="Fumarylacetoacetase-like, C-terminal domain"/>
    <property type="match status" value="1"/>
</dbReference>
<name>A0A401INQ8_APHSA</name>
<gene>
    <name evidence="1" type="ORF">AsFPU1_4344</name>
</gene>
<evidence type="ECO:0000313" key="2">
    <source>
        <dbReference type="Proteomes" id="UP000287247"/>
    </source>
</evidence>